<sequence length="509" mass="53996">MAPDALLPVFVALPLIVAAVTALSPWRLLNDALSLLIPTINLAGGIWLYFYTAQHGTIGHIIGLYQGGAGIAFAGDQFSAIMLITTMLVALISNWFAIVSGEMNARYYTPLTLVLITGVSGALLTADLFNFFVMIEVMLLPSYGLIAMSGTRHRLQSARLFVLVNLAASTFLVMGVGYVYAVTGAVNIGALQGAAAGNGPVTVAMAIVVAAICAKAAVFPLHTWLPRTYTSTSAAVMGLFSGLHTKVAVYMLFRIWVVIFDMDARWNWLIIGVMIVSMLIGAFAGLAESTIRQVLGYQMINGMPFILIMLAFTQENARYALAAGLMYTLHHMITIGALTLNSGAIEETYGTGTLSKLSGLARRDPITATVFAAGAFSVIGFPPFSGLWGKLSLVFAAARPGDLASWVVIAAIIVASFGAMLAMFRVWREVFWGRPMDRFPENLRVRGALVAPSISLMLISLGMFIAAGPLWGATTASIDALLDVPSYTSAVLGTAPIGVPDTATLQGGH</sequence>
<feature type="transmembrane region" description="Helical" evidence="8">
    <location>
        <begin position="80"/>
        <end position="100"/>
    </location>
</feature>
<organism evidence="10 11">
    <name type="scientific">Corynebacterium tuscaniense</name>
    <dbReference type="NCBI Taxonomy" id="302449"/>
    <lineage>
        <taxon>Bacteria</taxon>
        <taxon>Bacillati</taxon>
        <taxon>Actinomycetota</taxon>
        <taxon>Actinomycetes</taxon>
        <taxon>Mycobacteriales</taxon>
        <taxon>Corynebacteriaceae</taxon>
        <taxon>Corynebacterium</taxon>
    </lineage>
</organism>
<evidence type="ECO:0000256" key="7">
    <source>
        <dbReference type="RuleBase" id="RU000320"/>
    </source>
</evidence>
<accession>A0A2N6T5I3</accession>
<keyword evidence="6 8" id="KW-0472">Membrane</keyword>
<feature type="transmembrane region" description="Helical" evidence="8">
    <location>
        <begin position="266"/>
        <end position="287"/>
    </location>
</feature>
<dbReference type="PANTHER" id="PTHR42703:SF1">
    <property type="entry name" value="NA(+)_H(+) ANTIPORTER SUBUNIT D1"/>
    <property type="match status" value="1"/>
</dbReference>
<feature type="domain" description="NADH:quinone oxidoreductase/Mrp antiporter transmembrane" evidence="9">
    <location>
        <begin position="127"/>
        <end position="408"/>
    </location>
</feature>
<evidence type="ECO:0000313" key="11">
    <source>
        <dbReference type="Proteomes" id="UP000235836"/>
    </source>
</evidence>
<dbReference type="NCBIfam" id="NF006239">
    <property type="entry name" value="PRK08375.1-5"/>
    <property type="match status" value="1"/>
</dbReference>
<keyword evidence="11" id="KW-1185">Reference proteome</keyword>
<evidence type="ECO:0000259" key="9">
    <source>
        <dbReference type="Pfam" id="PF00361"/>
    </source>
</evidence>
<reference evidence="10 11" key="1">
    <citation type="submission" date="2017-09" db="EMBL/GenBank/DDBJ databases">
        <title>Bacterial strain isolated from the female urinary microbiota.</title>
        <authorList>
            <person name="Thomas-White K."/>
            <person name="Kumar N."/>
            <person name="Forster S."/>
            <person name="Putonti C."/>
            <person name="Lawley T."/>
            <person name="Wolfe A.J."/>
        </authorList>
    </citation>
    <scope>NUCLEOTIDE SEQUENCE [LARGE SCALE GENOMIC DNA]</scope>
    <source>
        <strain evidence="10 11">UMB0792</strain>
    </source>
</reference>
<proteinExistence type="inferred from homology"/>
<dbReference type="PANTHER" id="PTHR42703">
    <property type="entry name" value="NADH DEHYDROGENASE"/>
    <property type="match status" value="1"/>
</dbReference>
<feature type="transmembrane region" description="Helical" evidence="8">
    <location>
        <begin position="201"/>
        <end position="222"/>
    </location>
</feature>
<feature type="transmembrane region" description="Helical" evidence="8">
    <location>
        <begin position="448"/>
        <end position="471"/>
    </location>
</feature>
<name>A0A2N6T5I3_9CORY</name>
<dbReference type="Pfam" id="PF00361">
    <property type="entry name" value="Proton_antipo_M"/>
    <property type="match status" value="1"/>
</dbReference>
<feature type="transmembrane region" description="Helical" evidence="8">
    <location>
        <begin position="32"/>
        <end position="50"/>
    </location>
</feature>
<dbReference type="AlphaFoldDB" id="A0A2N6T5I3"/>
<evidence type="ECO:0000256" key="5">
    <source>
        <dbReference type="ARBA" id="ARBA00022989"/>
    </source>
</evidence>
<comment type="caution">
    <text evidence="10">The sequence shown here is derived from an EMBL/GenBank/DDBJ whole genome shotgun (WGS) entry which is preliminary data.</text>
</comment>
<feature type="transmembrane region" description="Helical" evidence="8">
    <location>
        <begin position="294"/>
        <end position="313"/>
    </location>
</feature>
<feature type="transmembrane region" description="Helical" evidence="8">
    <location>
        <begin position="57"/>
        <end position="74"/>
    </location>
</feature>
<evidence type="ECO:0000313" key="10">
    <source>
        <dbReference type="EMBL" id="PMC64584.1"/>
    </source>
</evidence>
<dbReference type="Proteomes" id="UP000235836">
    <property type="component" value="Unassembled WGS sequence"/>
</dbReference>
<keyword evidence="3" id="KW-1003">Cell membrane</keyword>
<feature type="transmembrane region" description="Helical" evidence="8">
    <location>
        <begin position="107"/>
        <end position="125"/>
    </location>
</feature>
<dbReference type="EMBL" id="PNHG01000005">
    <property type="protein sequence ID" value="PMC64584.1"/>
    <property type="molecule type" value="Genomic_DNA"/>
</dbReference>
<protein>
    <submittedName>
        <fullName evidence="10">Cation:proton antiporter</fullName>
    </submittedName>
</protein>
<evidence type="ECO:0000256" key="6">
    <source>
        <dbReference type="ARBA" id="ARBA00023136"/>
    </source>
</evidence>
<dbReference type="GO" id="GO:0005886">
    <property type="term" value="C:plasma membrane"/>
    <property type="evidence" value="ECO:0007669"/>
    <property type="project" value="UniProtKB-SubCell"/>
</dbReference>
<keyword evidence="5 8" id="KW-1133">Transmembrane helix</keyword>
<evidence type="ECO:0000256" key="8">
    <source>
        <dbReference type="SAM" id="Phobius"/>
    </source>
</evidence>
<evidence type="ECO:0000256" key="4">
    <source>
        <dbReference type="ARBA" id="ARBA00022692"/>
    </source>
</evidence>
<feature type="transmembrane region" description="Helical" evidence="8">
    <location>
        <begin position="404"/>
        <end position="427"/>
    </location>
</feature>
<evidence type="ECO:0000256" key="1">
    <source>
        <dbReference type="ARBA" id="ARBA00004651"/>
    </source>
</evidence>
<feature type="transmembrane region" description="Helical" evidence="8">
    <location>
        <begin position="160"/>
        <end position="181"/>
    </location>
</feature>
<evidence type="ECO:0000256" key="3">
    <source>
        <dbReference type="ARBA" id="ARBA00022475"/>
    </source>
</evidence>
<comment type="similarity">
    <text evidence="2">Belongs to the CPA3 antiporters (TC 2.A.63) subunit D family.</text>
</comment>
<dbReference type="RefSeq" id="WP_102723721.1">
    <property type="nucleotide sequence ID" value="NZ_PNHG01000005.1"/>
</dbReference>
<gene>
    <name evidence="10" type="ORF">CJ203_04555</name>
</gene>
<evidence type="ECO:0000256" key="2">
    <source>
        <dbReference type="ARBA" id="ARBA00005346"/>
    </source>
</evidence>
<feature type="transmembrane region" description="Helical" evidence="8">
    <location>
        <begin position="234"/>
        <end position="260"/>
    </location>
</feature>
<feature type="transmembrane region" description="Helical" evidence="8">
    <location>
        <begin position="319"/>
        <end position="345"/>
    </location>
</feature>
<keyword evidence="4 7" id="KW-0812">Transmembrane</keyword>
<comment type="subcellular location">
    <subcellularLocation>
        <location evidence="1">Cell membrane</location>
        <topology evidence="1">Multi-pass membrane protein</topology>
    </subcellularLocation>
    <subcellularLocation>
        <location evidence="7">Membrane</location>
        <topology evidence="7">Multi-pass membrane protein</topology>
    </subcellularLocation>
</comment>
<feature type="transmembrane region" description="Helical" evidence="8">
    <location>
        <begin position="366"/>
        <end position="384"/>
    </location>
</feature>
<dbReference type="InterPro" id="IPR001750">
    <property type="entry name" value="ND/Mrp_TM"/>
</dbReference>
<dbReference type="InterPro" id="IPR050586">
    <property type="entry name" value="CPA3_Na-H_Antiporter_D"/>
</dbReference>
<feature type="transmembrane region" description="Helical" evidence="8">
    <location>
        <begin position="131"/>
        <end position="148"/>
    </location>
</feature>